<evidence type="ECO:0000313" key="1">
    <source>
        <dbReference type="EMBL" id="APX89786.1"/>
    </source>
</evidence>
<sequence length="237" mass="25606">MEHAATFTDGALPVLYSFRRCPFAMRARLALLAAGQRVELREILLRDKPAAMLEASPKGTVPVLVRPDGSVLEESLDIMRAALAANDPQGWLDMPGEGHALIAACDGPFKTGLDRYKYASRHPEDDPTAARDAAATFLHDLEGRLAATGGWLFGPAPRLADMAVLTFVRQYAMVDRPWFDAQPWPNVIAWLERFLASDAFAAIMIRPAPWAPGDAPLIFPTDSTAPPADGLGTGGMV</sequence>
<proteinExistence type="predicted"/>
<keyword evidence="2" id="KW-1185">Reference proteome</keyword>
<evidence type="ECO:0000313" key="2">
    <source>
        <dbReference type="Proteomes" id="UP000187266"/>
    </source>
</evidence>
<dbReference type="Pfam" id="PF13417">
    <property type="entry name" value="GST_N_3"/>
    <property type="match status" value="1"/>
</dbReference>
<protein>
    <submittedName>
        <fullName evidence="1">Uncharacterized protein</fullName>
    </submittedName>
</protein>
<dbReference type="InterPro" id="IPR036282">
    <property type="entry name" value="Glutathione-S-Trfase_C_sf"/>
</dbReference>
<dbReference type="SUPFAM" id="SSF52833">
    <property type="entry name" value="Thioredoxin-like"/>
    <property type="match status" value="1"/>
</dbReference>
<organism evidence="1 2">
    <name type="scientific">Brevirhabdus pacifica</name>
    <dbReference type="NCBI Taxonomy" id="1267768"/>
    <lineage>
        <taxon>Bacteria</taxon>
        <taxon>Pseudomonadati</taxon>
        <taxon>Pseudomonadota</taxon>
        <taxon>Alphaproteobacteria</taxon>
        <taxon>Rhodobacterales</taxon>
        <taxon>Paracoccaceae</taxon>
        <taxon>Brevirhabdus</taxon>
    </lineage>
</organism>
<gene>
    <name evidence="1" type="ORF">BV394_08725</name>
</gene>
<accession>A0A2M9DBB2</accession>
<dbReference type="InterPro" id="IPR010987">
    <property type="entry name" value="Glutathione-S-Trfase_C-like"/>
</dbReference>
<dbReference type="PROSITE" id="PS50404">
    <property type="entry name" value="GST_NTER"/>
    <property type="match status" value="1"/>
</dbReference>
<dbReference type="PANTHER" id="PTHR43968">
    <property type="match status" value="1"/>
</dbReference>
<reference evidence="1 2" key="1">
    <citation type="submission" date="2017-01" db="EMBL/GenBank/DDBJ databases">
        <title>Genomic analysis of Xuhuaishuia manganoxidans DY6-4.</title>
        <authorList>
            <person name="Wang X."/>
        </authorList>
    </citation>
    <scope>NUCLEOTIDE SEQUENCE [LARGE SCALE GENOMIC DNA]</scope>
    <source>
        <strain evidence="1 2">DY6-4</strain>
    </source>
</reference>
<dbReference type="PANTHER" id="PTHR43968:SF6">
    <property type="entry name" value="GLUTATHIONE S-TRANSFERASE OMEGA"/>
    <property type="match status" value="1"/>
</dbReference>
<dbReference type="Gene3D" id="3.40.30.10">
    <property type="entry name" value="Glutaredoxin"/>
    <property type="match status" value="1"/>
</dbReference>
<name>A0A1U7DIH8_9RHOB</name>
<dbReference type="STRING" id="1267768.BV394_08725"/>
<dbReference type="AlphaFoldDB" id="A0A1U7DIH8"/>
<dbReference type="PROSITE" id="PS50405">
    <property type="entry name" value="GST_CTER"/>
    <property type="match status" value="1"/>
</dbReference>
<dbReference type="SUPFAM" id="SSF47616">
    <property type="entry name" value="GST C-terminal domain-like"/>
    <property type="match status" value="1"/>
</dbReference>
<dbReference type="CDD" id="cd03196">
    <property type="entry name" value="GST_C_5"/>
    <property type="match status" value="1"/>
</dbReference>
<dbReference type="CDD" id="cd03060">
    <property type="entry name" value="GST_N_Omega_like"/>
    <property type="match status" value="1"/>
</dbReference>
<dbReference type="GO" id="GO:0005737">
    <property type="term" value="C:cytoplasm"/>
    <property type="evidence" value="ECO:0007669"/>
    <property type="project" value="TreeGrafter"/>
</dbReference>
<dbReference type="Pfam" id="PF13410">
    <property type="entry name" value="GST_C_2"/>
    <property type="match status" value="1"/>
</dbReference>
<dbReference type="Gene3D" id="1.20.1050.10">
    <property type="match status" value="1"/>
</dbReference>
<dbReference type="EMBL" id="CP019124">
    <property type="protein sequence ID" value="APX89786.1"/>
    <property type="molecule type" value="Genomic_DNA"/>
</dbReference>
<dbReference type="InterPro" id="IPR036249">
    <property type="entry name" value="Thioredoxin-like_sf"/>
</dbReference>
<dbReference type="InterPro" id="IPR050983">
    <property type="entry name" value="GST_Omega/HSP26"/>
</dbReference>
<dbReference type="InterPro" id="IPR004045">
    <property type="entry name" value="Glutathione_S-Trfase_N"/>
</dbReference>
<accession>A0A1U7DIH8</accession>
<dbReference type="RefSeq" id="WP_076979807.1">
    <property type="nucleotide sequence ID" value="NZ_CP019124.1"/>
</dbReference>
<dbReference type="Proteomes" id="UP000187266">
    <property type="component" value="Chromosome"/>
</dbReference>